<gene>
    <name evidence="1" type="ORF">AVDCRST_MAG03-3306</name>
</gene>
<protein>
    <submittedName>
        <fullName evidence="1">Uncharacterized protein</fullName>
    </submittedName>
</protein>
<organism evidence="1">
    <name type="scientific">uncultured Rubrobacteraceae bacterium</name>
    <dbReference type="NCBI Taxonomy" id="349277"/>
    <lineage>
        <taxon>Bacteria</taxon>
        <taxon>Bacillati</taxon>
        <taxon>Actinomycetota</taxon>
        <taxon>Rubrobacteria</taxon>
        <taxon>Rubrobacterales</taxon>
        <taxon>Rubrobacteraceae</taxon>
        <taxon>environmental samples</taxon>
    </lineage>
</organism>
<accession>A0A6J4Q9Y7</accession>
<dbReference type="EMBL" id="CADCUT010000200">
    <property type="protein sequence ID" value="CAA9431885.1"/>
    <property type="molecule type" value="Genomic_DNA"/>
</dbReference>
<name>A0A6J4Q9Y7_9ACTN</name>
<evidence type="ECO:0000313" key="1">
    <source>
        <dbReference type="EMBL" id="CAA9431885.1"/>
    </source>
</evidence>
<sequence>MEVRNGRSMADDAYDVMVSLAANTNLADGVSSGGDYLDVFPCLAPPKDLDPNLPPLVPREDG</sequence>
<proteinExistence type="predicted"/>
<dbReference type="AlphaFoldDB" id="A0A6J4Q9Y7"/>
<reference evidence="1" key="1">
    <citation type="submission" date="2020-02" db="EMBL/GenBank/DDBJ databases">
        <authorList>
            <person name="Meier V. D."/>
        </authorList>
    </citation>
    <scope>NUCLEOTIDE SEQUENCE</scope>
    <source>
        <strain evidence="1">AVDCRST_MAG03</strain>
    </source>
</reference>